<dbReference type="SUPFAM" id="SSF81321">
    <property type="entry name" value="Family A G protein-coupled receptor-like"/>
    <property type="match status" value="1"/>
</dbReference>
<evidence type="ECO:0000256" key="2">
    <source>
        <dbReference type="ARBA" id="ARBA00022692"/>
    </source>
</evidence>
<dbReference type="InterPro" id="IPR017452">
    <property type="entry name" value="GPCR_Rhodpsn_7TM"/>
</dbReference>
<evidence type="ECO:0000313" key="10">
    <source>
        <dbReference type="EMBL" id="KAK6179090.1"/>
    </source>
</evidence>
<evidence type="ECO:0000313" key="11">
    <source>
        <dbReference type="Proteomes" id="UP001347796"/>
    </source>
</evidence>
<keyword evidence="5 8" id="KW-0472">Membrane</keyword>
<evidence type="ECO:0000256" key="7">
    <source>
        <dbReference type="ARBA" id="ARBA00023224"/>
    </source>
</evidence>
<dbReference type="GO" id="GO:0004930">
    <property type="term" value="F:G protein-coupled receptor activity"/>
    <property type="evidence" value="ECO:0007669"/>
    <property type="project" value="UniProtKB-KW"/>
</dbReference>
<comment type="caution">
    <text evidence="10">The sequence shown here is derived from an EMBL/GenBank/DDBJ whole genome shotgun (WGS) entry which is preliminary data.</text>
</comment>
<name>A0AAN8JPI4_PATCE</name>
<feature type="transmembrane region" description="Helical" evidence="8">
    <location>
        <begin position="150"/>
        <end position="171"/>
    </location>
</feature>
<dbReference type="PROSITE" id="PS50262">
    <property type="entry name" value="G_PROTEIN_RECEP_F1_2"/>
    <property type="match status" value="1"/>
</dbReference>
<keyword evidence="4" id="KW-0297">G-protein coupled receptor</keyword>
<evidence type="ECO:0000256" key="5">
    <source>
        <dbReference type="ARBA" id="ARBA00023136"/>
    </source>
</evidence>
<evidence type="ECO:0000256" key="6">
    <source>
        <dbReference type="ARBA" id="ARBA00023170"/>
    </source>
</evidence>
<organism evidence="10 11">
    <name type="scientific">Patella caerulea</name>
    <name type="common">Rayed Mediterranean limpet</name>
    <dbReference type="NCBI Taxonomy" id="87958"/>
    <lineage>
        <taxon>Eukaryota</taxon>
        <taxon>Metazoa</taxon>
        <taxon>Spiralia</taxon>
        <taxon>Lophotrochozoa</taxon>
        <taxon>Mollusca</taxon>
        <taxon>Gastropoda</taxon>
        <taxon>Patellogastropoda</taxon>
        <taxon>Patelloidea</taxon>
        <taxon>Patellidae</taxon>
        <taxon>Patella</taxon>
    </lineage>
</organism>
<dbReference type="Pfam" id="PF00001">
    <property type="entry name" value="7tm_1"/>
    <property type="match status" value="1"/>
</dbReference>
<dbReference type="GO" id="GO:0005886">
    <property type="term" value="C:plasma membrane"/>
    <property type="evidence" value="ECO:0007669"/>
    <property type="project" value="TreeGrafter"/>
</dbReference>
<evidence type="ECO:0000256" key="8">
    <source>
        <dbReference type="SAM" id="Phobius"/>
    </source>
</evidence>
<keyword evidence="6" id="KW-0675">Receptor</keyword>
<feature type="transmembrane region" description="Helical" evidence="8">
    <location>
        <begin position="243"/>
        <end position="263"/>
    </location>
</feature>
<keyword evidence="7" id="KW-0807">Transducer</keyword>
<feature type="transmembrane region" description="Helical" evidence="8">
    <location>
        <begin position="40"/>
        <end position="57"/>
    </location>
</feature>
<dbReference type="InterPro" id="IPR000276">
    <property type="entry name" value="GPCR_Rhodpsn"/>
</dbReference>
<evidence type="ECO:0000256" key="3">
    <source>
        <dbReference type="ARBA" id="ARBA00022989"/>
    </source>
</evidence>
<dbReference type="Proteomes" id="UP001347796">
    <property type="component" value="Unassembled WGS sequence"/>
</dbReference>
<evidence type="ECO:0000256" key="1">
    <source>
        <dbReference type="ARBA" id="ARBA00004141"/>
    </source>
</evidence>
<keyword evidence="11" id="KW-1185">Reference proteome</keyword>
<feature type="domain" description="G-protein coupled receptors family 1 profile" evidence="9">
    <location>
        <begin position="48"/>
        <end position="319"/>
    </location>
</feature>
<feature type="transmembrane region" description="Helical" evidence="8">
    <location>
        <begin position="117"/>
        <end position="138"/>
    </location>
</feature>
<reference evidence="10 11" key="1">
    <citation type="submission" date="2024-01" db="EMBL/GenBank/DDBJ databases">
        <title>The genome of the rayed Mediterranean limpet Patella caerulea (Linnaeus, 1758).</title>
        <authorList>
            <person name="Anh-Thu Weber A."/>
            <person name="Halstead-Nussloch G."/>
        </authorList>
    </citation>
    <scope>NUCLEOTIDE SEQUENCE [LARGE SCALE GENOMIC DNA]</scope>
    <source>
        <strain evidence="10">AATW-2023a</strain>
        <tissue evidence="10">Whole specimen</tissue>
    </source>
</reference>
<proteinExistence type="predicted"/>
<sequence>MEANISNNATLSIFFRYSIAQLHEKFAPTAAAIDQSVTPILYFIGILTNPLSAYIWLSRNTRKNNSSAIYLGTLSISHFTFLILHIFVELNYAWGVKTYNDYISCEIFNVVYYIPQYLAPLLVLSFTVERYIAICFPFSKEKYCTVHRAIMVIVGLSVLSVLLCIIQAYFWTYDPRKQDCNHRPEAVEGEQASILSIWTWISELLIFGILPLAALVFNVLVIMEIRSLTAGGPAYMSSGGGQAASTITLLCVSFYLICTWLPATVVYSLQQAIHIGSEYLTDDQIAADSTWKGYFTYYIVRKIVEEITLSNSACYFFIYYITGKHFREETKMILGINKCCKRPAKNSGLSDYQTVSKAKNITNGNSYATNV</sequence>
<comment type="subcellular location">
    <subcellularLocation>
        <location evidence="1">Membrane</location>
        <topology evidence="1">Multi-pass membrane protein</topology>
    </subcellularLocation>
</comment>
<dbReference type="PANTHER" id="PTHR24243">
    <property type="entry name" value="G-PROTEIN COUPLED RECEPTOR"/>
    <property type="match status" value="1"/>
</dbReference>
<feature type="transmembrane region" description="Helical" evidence="8">
    <location>
        <begin position="197"/>
        <end position="222"/>
    </location>
</feature>
<protein>
    <recommendedName>
        <fullName evidence="9">G-protein coupled receptors family 1 profile domain-containing protein</fullName>
    </recommendedName>
</protein>
<keyword evidence="3 8" id="KW-1133">Transmembrane helix</keyword>
<evidence type="ECO:0000256" key="4">
    <source>
        <dbReference type="ARBA" id="ARBA00023040"/>
    </source>
</evidence>
<evidence type="ECO:0000259" key="9">
    <source>
        <dbReference type="PROSITE" id="PS50262"/>
    </source>
</evidence>
<keyword evidence="2 8" id="KW-0812">Transmembrane</keyword>
<dbReference type="EMBL" id="JAZGQO010000008">
    <property type="protein sequence ID" value="KAK6179090.1"/>
    <property type="molecule type" value="Genomic_DNA"/>
</dbReference>
<feature type="transmembrane region" description="Helical" evidence="8">
    <location>
        <begin position="69"/>
        <end position="88"/>
    </location>
</feature>
<gene>
    <name evidence="10" type="ORF">SNE40_011526</name>
</gene>
<dbReference type="AlphaFoldDB" id="A0AAN8JPI4"/>
<dbReference type="Gene3D" id="1.20.1070.10">
    <property type="entry name" value="Rhodopsin 7-helix transmembrane proteins"/>
    <property type="match status" value="1"/>
</dbReference>
<accession>A0AAN8JPI4</accession>
<dbReference type="PANTHER" id="PTHR24243:SF233">
    <property type="entry name" value="THYROTROPIN-RELEASING HORMONE RECEPTOR"/>
    <property type="match status" value="1"/>
</dbReference>